<organism evidence="1 2">
    <name type="scientific">Rhodoplanes tepidamans</name>
    <name type="common">Rhodoplanes cryptolactis</name>
    <dbReference type="NCBI Taxonomy" id="200616"/>
    <lineage>
        <taxon>Bacteria</taxon>
        <taxon>Pseudomonadati</taxon>
        <taxon>Pseudomonadota</taxon>
        <taxon>Alphaproteobacteria</taxon>
        <taxon>Hyphomicrobiales</taxon>
        <taxon>Nitrobacteraceae</taxon>
        <taxon>Rhodoplanes</taxon>
    </lineage>
</organism>
<accession>A0ABT5J794</accession>
<evidence type="ECO:0000313" key="2">
    <source>
        <dbReference type="Proteomes" id="UP001165652"/>
    </source>
</evidence>
<keyword evidence="2" id="KW-1185">Reference proteome</keyword>
<proteinExistence type="predicted"/>
<name>A0ABT5J794_RHOTP</name>
<reference evidence="1" key="2">
    <citation type="submission" date="2023-02" db="EMBL/GenBank/DDBJ databases">
        <authorList>
            <person name="Rayyan A."/>
            <person name="Meyer T."/>
            <person name="Kyndt J.A."/>
        </authorList>
    </citation>
    <scope>NUCLEOTIDE SEQUENCE</scope>
    <source>
        <strain evidence="1">DSM 9987</strain>
    </source>
</reference>
<gene>
    <name evidence="1" type="ORF">PQJ73_06140</name>
</gene>
<dbReference type="RefSeq" id="WP_272776101.1">
    <property type="nucleotide sequence ID" value="NZ_JAQQLI010000006.1"/>
</dbReference>
<sequence>MRVRPSGLVPKIGKIYVDPKSPAIECQVIDVSASGACLYVQGSAPIPKRFTFLHGSVRKSSRLVWEKGRKIGIQF</sequence>
<dbReference type="Proteomes" id="UP001165652">
    <property type="component" value="Unassembled WGS sequence"/>
</dbReference>
<protein>
    <submittedName>
        <fullName evidence="1">PilZ domain-containing protein</fullName>
    </submittedName>
</protein>
<dbReference type="EMBL" id="JAQQLI010000006">
    <property type="protein sequence ID" value="MDC7785256.1"/>
    <property type="molecule type" value="Genomic_DNA"/>
</dbReference>
<evidence type="ECO:0000313" key="1">
    <source>
        <dbReference type="EMBL" id="MDC7785256.1"/>
    </source>
</evidence>
<reference evidence="1" key="1">
    <citation type="journal article" date="2023" name="Microbiol Resour">
        <title>Genome Sequences of Rhodoplanes serenus and Two Thermotolerant Strains, Rhodoplanes tepidamans and 'Rhodoplanes cryptolactis,' Further Refine the Genus.</title>
        <authorList>
            <person name="Rayyan A.A."/>
            <person name="Kyndt J.A."/>
        </authorList>
    </citation>
    <scope>NUCLEOTIDE SEQUENCE</scope>
    <source>
        <strain evidence="1">DSM 9987</strain>
    </source>
</reference>
<comment type="caution">
    <text evidence="1">The sequence shown here is derived from an EMBL/GenBank/DDBJ whole genome shotgun (WGS) entry which is preliminary data.</text>
</comment>